<dbReference type="RefSeq" id="WP_154370834.1">
    <property type="nucleotide sequence ID" value="NZ_WKJJ01000001.1"/>
</dbReference>
<keyword evidence="8" id="KW-1185">Reference proteome</keyword>
<dbReference type="GO" id="GO:0005886">
    <property type="term" value="C:plasma membrane"/>
    <property type="evidence" value="ECO:0007669"/>
    <property type="project" value="TreeGrafter"/>
</dbReference>
<dbReference type="InterPro" id="IPR004089">
    <property type="entry name" value="MCPsignal_dom"/>
</dbReference>
<keyword evidence="2" id="KW-0145">Chemotaxis</keyword>
<protein>
    <submittedName>
        <fullName evidence="7">Methyl-accepting chemotaxis protein</fullName>
    </submittedName>
</protein>
<keyword evidence="4" id="KW-0807">Transducer</keyword>
<dbReference type="Pfam" id="PF00015">
    <property type="entry name" value="MCPsignal"/>
    <property type="match status" value="1"/>
</dbReference>
<evidence type="ECO:0000313" key="8">
    <source>
        <dbReference type="Proteomes" id="UP000446768"/>
    </source>
</evidence>
<sequence length="547" mass="58461">MHRSLSLKQTICLFVVLVAALAGLTYWGLLQITSAQSKVSAAHASRYQSYLLADELRQSSDDLTRLARTFVVTGDTAYERQYFDILDIRSGKKPRPQNYERIYWDFIAAGESAPPGSGKSVPLLDLMKEAGFTQQELAKLQEAQAQSDGLVKAETIAMNAVKGLYEDGQGGYTKKGAPDADMARKLTHDATYHRNKAKIMKPVNEFLQMLDERTGKAVQEAEAAASAAYRTTLGLLAFSVAASALAMYWLYRSLMRQLGGEPEYAAGVVREIADGNLGVELALRHGDQGSLLHAMKQMADKLASVVQEVASGAQALAQASEEINSTSQSLSQATNQQAASVEETSASVEEMSASVSQNTENAKVTDAIASRAASEAGEGGQAVRSTTEAMRQIAKKILIIDDIAYQTNLLALNAAIEAARAGEHGKGFAVVAAEVRKLAERSQVAAAEIGEVAGNSVELAERAGKLLDEMVPNIKRTSELVQEITAASEEQNMGLEQINAAIGQLSQTTQHNAAGAEQLAATAEEMSSRAEELQAAIAYFHLGGKGK</sequence>
<dbReference type="Proteomes" id="UP000446768">
    <property type="component" value="Unassembled WGS sequence"/>
</dbReference>
<dbReference type="EMBL" id="WKJJ01000001">
    <property type="protein sequence ID" value="MRV70353.1"/>
    <property type="molecule type" value="Genomic_DNA"/>
</dbReference>
<evidence type="ECO:0000259" key="6">
    <source>
        <dbReference type="PROSITE" id="PS50111"/>
    </source>
</evidence>
<name>A0A7X2LR27_9BURK</name>
<gene>
    <name evidence="7" type="ORF">GJ700_01285</name>
</gene>
<dbReference type="Gene3D" id="1.10.287.950">
    <property type="entry name" value="Methyl-accepting chemotaxis protein"/>
    <property type="match status" value="1"/>
</dbReference>
<dbReference type="PROSITE" id="PS50111">
    <property type="entry name" value="CHEMOTAXIS_TRANSDUC_2"/>
    <property type="match status" value="1"/>
</dbReference>
<dbReference type="GO" id="GO:0006935">
    <property type="term" value="P:chemotaxis"/>
    <property type="evidence" value="ECO:0007669"/>
    <property type="project" value="UniProtKB-KW"/>
</dbReference>
<dbReference type="InterPro" id="IPR051310">
    <property type="entry name" value="MCP_chemotaxis"/>
</dbReference>
<accession>A0A7X2LR27</accession>
<dbReference type="InterPro" id="IPR004090">
    <property type="entry name" value="Chemotax_Me-accpt_rcpt"/>
</dbReference>
<reference evidence="7 8" key="1">
    <citation type="submission" date="2019-11" db="EMBL/GenBank/DDBJ databases">
        <title>Novel species isolated from a subtropical stream in China.</title>
        <authorList>
            <person name="Lu H."/>
        </authorList>
    </citation>
    <scope>NUCLEOTIDE SEQUENCE [LARGE SCALE GENOMIC DNA]</scope>
    <source>
        <strain evidence="7 8">FT92W</strain>
    </source>
</reference>
<feature type="compositionally biased region" description="Polar residues" evidence="5">
    <location>
        <begin position="327"/>
        <end position="337"/>
    </location>
</feature>
<proteinExistence type="inferred from homology"/>
<comment type="caution">
    <text evidence="7">The sequence shown here is derived from an EMBL/GenBank/DDBJ whole genome shotgun (WGS) entry which is preliminary data.</text>
</comment>
<dbReference type="PANTHER" id="PTHR43531:SF11">
    <property type="entry name" value="METHYL-ACCEPTING CHEMOTAXIS PROTEIN 3"/>
    <property type="match status" value="1"/>
</dbReference>
<dbReference type="GO" id="GO:0004888">
    <property type="term" value="F:transmembrane signaling receptor activity"/>
    <property type="evidence" value="ECO:0007669"/>
    <property type="project" value="InterPro"/>
</dbReference>
<evidence type="ECO:0000256" key="5">
    <source>
        <dbReference type="SAM" id="MobiDB-lite"/>
    </source>
</evidence>
<organism evidence="7 8">
    <name type="scientific">Pseudoduganella rivuli</name>
    <dbReference type="NCBI Taxonomy" id="2666085"/>
    <lineage>
        <taxon>Bacteria</taxon>
        <taxon>Pseudomonadati</taxon>
        <taxon>Pseudomonadota</taxon>
        <taxon>Betaproteobacteria</taxon>
        <taxon>Burkholderiales</taxon>
        <taxon>Oxalobacteraceae</taxon>
        <taxon>Telluria group</taxon>
        <taxon>Pseudoduganella</taxon>
    </lineage>
</organism>
<feature type="domain" description="Methyl-accepting transducer" evidence="6">
    <location>
        <begin position="312"/>
        <end position="527"/>
    </location>
</feature>
<dbReference type="SMART" id="SM00283">
    <property type="entry name" value="MA"/>
    <property type="match status" value="1"/>
</dbReference>
<dbReference type="AlphaFoldDB" id="A0A7X2LR27"/>
<evidence type="ECO:0000256" key="2">
    <source>
        <dbReference type="ARBA" id="ARBA00022500"/>
    </source>
</evidence>
<evidence type="ECO:0000256" key="1">
    <source>
        <dbReference type="ARBA" id="ARBA00004370"/>
    </source>
</evidence>
<comment type="subcellular location">
    <subcellularLocation>
        <location evidence="1">Membrane</location>
    </subcellularLocation>
</comment>
<evidence type="ECO:0000313" key="7">
    <source>
        <dbReference type="EMBL" id="MRV70353.1"/>
    </source>
</evidence>
<dbReference type="CDD" id="cd11386">
    <property type="entry name" value="MCP_signal"/>
    <property type="match status" value="1"/>
</dbReference>
<comment type="similarity">
    <text evidence="3">Belongs to the methyl-accepting chemotaxis (MCP) protein family.</text>
</comment>
<evidence type="ECO:0000256" key="3">
    <source>
        <dbReference type="ARBA" id="ARBA00029447"/>
    </source>
</evidence>
<evidence type="ECO:0000256" key="4">
    <source>
        <dbReference type="PROSITE-ProRule" id="PRU00284"/>
    </source>
</evidence>
<feature type="compositionally biased region" description="Low complexity" evidence="5">
    <location>
        <begin position="338"/>
        <end position="356"/>
    </location>
</feature>
<feature type="region of interest" description="Disordered" evidence="5">
    <location>
        <begin position="327"/>
        <end position="362"/>
    </location>
</feature>
<dbReference type="PRINTS" id="PR00260">
    <property type="entry name" value="CHEMTRNSDUCR"/>
</dbReference>
<dbReference type="PANTHER" id="PTHR43531">
    <property type="entry name" value="PROTEIN ICFG"/>
    <property type="match status" value="1"/>
</dbReference>
<dbReference type="FunFam" id="1.10.287.950:FF:000001">
    <property type="entry name" value="Methyl-accepting chemotaxis sensory transducer"/>
    <property type="match status" value="1"/>
</dbReference>
<dbReference type="GO" id="GO:0007165">
    <property type="term" value="P:signal transduction"/>
    <property type="evidence" value="ECO:0007669"/>
    <property type="project" value="UniProtKB-KW"/>
</dbReference>
<dbReference type="SUPFAM" id="SSF58104">
    <property type="entry name" value="Methyl-accepting chemotaxis protein (MCP) signaling domain"/>
    <property type="match status" value="1"/>
</dbReference>